<dbReference type="Pfam" id="PF20043">
    <property type="entry name" value="DUF6445"/>
    <property type="match status" value="1"/>
</dbReference>
<evidence type="ECO:0000313" key="1">
    <source>
        <dbReference type="EMBL" id="ESQ83404.1"/>
    </source>
</evidence>
<dbReference type="RefSeq" id="WP_018082518.1">
    <property type="nucleotide sequence ID" value="NZ_AQWM01000014.1"/>
</dbReference>
<accession>V4P8G7</accession>
<dbReference type="eggNOG" id="COG0665">
    <property type="taxonomic scope" value="Bacteria"/>
</dbReference>
<dbReference type="Proteomes" id="UP000017837">
    <property type="component" value="Unassembled WGS sequence"/>
</dbReference>
<dbReference type="EMBL" id="AWGB01000070">
    <property type="protein sequence ID" value="ESQ83404.1"/>
    <property type="molecule type" value="Genomic_DNA"/>
</dbReference>
<name>V4P8G7_9CAUL</name>
<comment type="caution">
    <text evidence="1">The sequence shown here is derived from an EMBL/GenBank/DDBJ whole genome shotgun (WGS) entry which is preliminary data.</text>
</comment>
<proteinExistence type="predicted"/>
<reference evidence="1 2" key="1">
    <citation type="journal article" date="2014" name="Nature">
        <title>Sequential evolution of bacterial morphology by co-option of a developmental regulator.</title>
        <authorList>
            <person name="Jiang C."/>
            <person name="Brown P.J."/>
            <person name="Ducret A."/>
            <person name="Brun Y.V."/>
        </authorList>
    </citation>
    <scope>NUCLEOTIDE SEQUENCE [LARGE SCALE GENOMIC DNA]</scope>
    <source>
        <strain evidence="1 2">DSM 16100</strain>
    </source>
</reference>
<sequence length="233" mass="25902">MTQSLPPLSLNRNARIEVRRIGEEKQPVFVVDEAFNGCEDLVEFAARSAFVPPTTGSYYPGLNAHLPANYLPTLLPALERPLTEIFDALPGRLGRSYGFFGLTNLSPAQMAVRQGLPHTDSANARSFASVHFLSASFGGTAFYRHKATGFEVISNVRANAFKTVRTREIDSHDAQPRETLAHLYEEIAHVEPVFNRLILYRATQLHAMRLENADALSLDPKYGRLTANTFLNT</sequence>
<organism evidence="1 2">
    <name type="scientific">Asticcacaulis benevestitus DSM 16100 = ATCC BAA-896</name>
    <dbReference type="NCBI Taxonomy" id="1121022"/>
    <lineage>
        <taxon>Bacteria</taxon>
        <taxon>Pseudomonadati</taxon>
        <taxon>Pseudomonadota</taxon>
        <taxon>Alphaproteobacteria</taxon>
        <taxon>Caulobacterales</taxon>
        <taxon>Caulobacteraceae</taxon>
        <taxon>Asticcacaulis</taxon>
    </lineage>
</organism>
<gene>
    <name evidence="1" type="ORF">ABENE_20265</name>
</gene>
<protein>
    <recommendedName>
        <fullName evidence="3">TauD/TfdA-like domain-containing protein</fullName>
    </recommendedName>
</protein>
<evidence type="ECO:0008006" key="3">
    <source>
        <dbReference type="Google" id="ProtNLM"/>
    </source>
</evidence>
<dbReference type="PATRIC" id="fig|1121022.4.peg.4151"/>
<dbReference type="InterPro" id="IPR045617">
    <property type="entry name" value="DUF6445"/>
</dbReference>
<evidence type="ECO:0000313" key="2">
    <source>
        <dbReference type="Proteomes" id="UP000017837"/>
    </source>
</evidence>
<dbReference type="STRING" id="1121022.GCA_000376105_02849"/>
<dbReference type="OrthoDB" id="7630206at2"/>
<keyword evidence="2" id="KW-1185">Reference proteome</keyword>
<dbReference type="AlphaFoldDB" id="V4P8G7"/>